<comment type="subunit">
    <text evidence="4">Homodimer. Polymerizes to form a dynamic ring structure in a strictly GTP-dependent manner. Interacts directly with several other division proteins.</text>
</comment>
<dbReference type="InterPro" id="IPR020805">
    <property type="entry name" value="Cell_div_FtsZ_CS"/>
</dbReference>
<dbReference type="FunFam" id="3.40.50.1440:FF:000001">
    <property type="entry name" value="Cell division protein FtsZ"/>
    <property type="match status" value="1"/>
</dbReference>
<evidence type="ECO:0000313" key="11">
    <source>
        <dbReference type="Proteomes" id="UP000242432"/>
    </source>
</evidence>
<name>A0A1T4V5L5_9GAMM</name>
<dbReference type="InterPro" id="IPR018316">
    <property type="entry name" value="Tubulin/FtsZ_2-layer-sand-dom"/>
</dbReference>
<proteinExistence type="inferred from homology"/>
<dbReference type="GO" id="GO:0043093">
    <property type="term" value="P:FtsZ-dependent cytokinesis"/>
    <property type="evidence" value="ECO:0007669"/>
    <property type="project" value="UniProtKB-UniRule"/>
</dbReference>
<protein>
    <recommendedName>
        <fullName evidence="4 5">Cell division protein FtsZ</fullName>
    </recommendedName>
</protein>
<evidence type="ECO:0000256" key="3">
    <source>
        <dbReference type="ARBA" id="ARBA00023134"/>
    </source>
</evidence>
<feature type="region of interest" description="Disordered" evidence="7">
    <location>
        <begin position="378"/>
        <end position="422"/>
    </location>
</feature>
<dbReference type="PROSITE" id="PS01135">
    <property type="entry name" value="FTSZ_2"/>
    <property type="match status" value="1"/>
</dbReference>
<feature type="domain" description="Tubulin/FtsZ GTPase" evidence="8">
    <location>
        <begin position="41"/>
        <end position="233"/>
    </location>
</feature>
<feature type="binding site" evidence="4">
    <location>
        <position position="215"/>
    </location>
    <ligand>
        <name>GTP</name>
        <dbReference type="ChEBI" id="CHEBI:37565"/>
    </ligand>
</feature>
<dbReference type="NCBIfam" id="TIGR00065">
    <property type="entry name" value="ftsZ"/>
    <property type="match status" value="1"/>
</dbReference>
<evidence type="ECO:0000256" key="5">
    <source>
        <dbReference type="NCBIfam" id="TIGR00065"/>
    </source>
</evidence>
<evidence type="ECO:0000259" key="8">
    <source>
        <dbReference type="SMART" id="SM00864"/>
    </source>
</evidence>
<feature type="binding site" evidence="4">
    <location>
        <position position="167"/>
    </location>
    <ligand>
        <name>GTP</name>
        <dbReference type="ChEBI" id="CHEBI:37565"/>
    </ligand>
</feature>
<keyword evidence="2 4" id="KW-0547">Nucleotide-binding</keyword>
<keyword evidence="4 6" id="KW-0132">Cell division</keyword>
<dbReference type="InterPro" id="IPR000158">
    <property type="entry name" value="Cell_div_FtsZ"/>
</dbReference>
<feature type="compositionally biased region" description="Polar residues" evidence="7">
    <location>
        <begin position="378"/>
        <end position="392"/>
    </location>
</feature>
<evidence type="ECO:0000256" key="2">
    <source>
        <dbReference type="ARBA" id="ARBA00022741"/>
    </source>
</evidence>
<dbReference type="GO" id="GO:0032153">
    <property type="term" value="C:cell division site"/>
    <property type="evidence" value="ECO:0007669"/>
    <property type="project" value="UniProtKB-UniRule"/>
</dbReference>
<dbReference type="GO" id="GO:0000917">
    <property type="term" value="P:division septum assembly"/>
    <property type="evidence" value="ECO:0007669"/>
    <property type="project" value="UniProtKB-KW"/>
</dbReference>
<comment type="function">
    <text evidence="4 6">Essential cell division protein that forms a contractile ring structure (Z ring) at the future cell division site. The regulation of the ring assembly controls the timing and the location of cell division. One of the functions of the FtsZ ring is to recruit other cell division proteins to the septum to produce a new cell wall between the dividing cells. Binds GTP and shows GTPase activity.</text>
</comment>
<dbReference type="SMART" id="SM00864">
    <property type="entry name" value="Tubulin"/>
    <property type="match status" value="1"/>
</dbReference>
<dbReference type="Proteomes" id="UP000242432">
    <property type="component" value="Unassembled WGS sequence"/>
</dbReference>
<keyword evidence="11" id="KW-1185">Reference proteome</keyword>
<dbReference type="InterPro" id="IPR003008">
    <property type="entry name" value="Tubulin_FtsZ_GTPase"/>
</dbReference>
<evidence type="ECO:0000256" key="1">
    <source>
        <dbReference type="ARBA" id="ARBA00009690"/>
    </source>
</evidence>
<dbReference type="STRING" id="83771.SAMN02910357_00612"/>
<dbReference type="AlphaFoldDB" id="A0A1T4V5L5"/>
<dbReference type="InterPro" id="IPR045061">
    <property type="entry name" value="FtsZ/CetZ"/>
</dbReference>
<dbReference type="PANTHER" id="PTHR30314">
    <property type="entry name" value="CELL DIVISION PROTEIN FTSZ-RELATED"/>
    <property type="match status" value="1"/>
</dbReference>
<evidence type="ECO:0000313" key="10">
    <source>
        <dbReference type="EMBL" id="SKA60142.1"/>
    </source>
</evidence>
<keyword evidence="4 6" id="KW-0131">Cell cycle</keyword>
<dbReference type="InterPro" id="IPR036525">
    <property type="entry name" value="Tubulin/FtsZ_GTPase_sf"/>
</dbReference>
<dbReference type="GO" id="GO:0005737">
    <property type="term" value="C:cytoplasm"/>
    <property type="evidence" value="ECO:0007669"/>
    <property type="project" value="UniProtKB-SubCell"/>
</dbReference>
<evidence type="ECO:0000259" key="9">
    <source>
        <dbReference type="SMART" id="SM00865"/>
    </source>
</evidence>
<dbReference type="CDD" id="cd02201">
    <property type="entry name" value="FtsZ_type1"/>
    <property type="match status" value="1"/>
</dbReference>
<dbReference type="InterPro" id="IPR008280">
    <property type="entry name" value="Tub_FtsZ_C"/>
</dbReference>
<dbReference type="PANTHER" id="PTHR30314:SF3">
    <property type="entry name" value="MITOCHONDRIAL DIVISION PROTEIN FSZA"/>
    <property type="match status" value="1"/>
</dbReference>
<organism evidence="10 11">
    <name type="scientific">Succinivibrio dextrinosolvens DSM 3072</name>
    <dbReference type="NCBI Taxonomy" id="1123324"/>
    <lineage>
        <taxon>Bacteria</taxon>
        <taxon>Pseudomonadati</taxon>
        <taxon>Pseudomonadota</taxon>
        <taxon>Gammaproteobacteria</taxon>
        <taxon>Aeromonadales</taxon>
        <taxon>Succinivibrionaceae</taxon>
        <taxon>Succinivibrio</taxon>
    </lineage>
</organism>
<dbReference type="PRINTS" id="PR00423">
    <property type="entry name" value="CELLDVISFTSZ"/>
</dbReference>
<sequence length="422" mass="44902">MSVLRLECYYLGISTYFLESAMSDDYSVQDSTETNKIYNAKIIVVGVGGGGCNTIQHMIDNGLQNVEFIAVNTDANSLTRSTSDIKVQIGVKLTSGLGSGCDPNKGRKAAEESAEDIKKLLQGADMIFITAGMGGGTGTGAAPIIAQIAKEVGALTVAVVTKPFTFEGKRHAVNAESGITELSKNVDSLIVIDNDKLLRNLGANIAIIKAFECANDVLLNAVRGITDAITVPAFINLDFADVVTIMRGRGHAVICNGFGKGPNMVEDAVDKAINSPLVDQVDIKSASGVMAYVKINPNFPIIQLDNVCSAIQAYADEDADCKTGIFFDENLAEDEVSLTLLIAGISAVDPRKPANMARKELNSLNEREANKVAMFTDSTQNQTVSQTESTRIFESGGNSGSNQGQSSEAWNLPPILNSRNEF</sequence>
<dbReference type="SUPFAM" id="SSF52490">
    <property type="entry name" value="Tubulin nucleotide-binding domain-like"/>
    <property type="match status" value="1"/>
</dbReference>
<dbReference type="SUPFAM" id="SSF55307">
    <property type="entry name" value="Tubulin C-terminal domain-like"/>
    <property type="match status" value="1"/>
</dbReference>
<evidence type="ECO:0000256" key="6">
    <source>
        <dbReference type="RuleBase" id="RU000631"/>
    </source>
</evidence>
<dbReference type="SMART" id="SM00865">
    <property type="entry name" value="Tubulin_C"/>
    <property type="match status" value="1"/>
</dbReference>
<keyword evidence="3 4" id="KW-0342">GTP-binding</keyword>
<reference evidence="11" key="1">
    <citation type="submission" date="2017-02" db="EMBL/GenBank/DDBJ databases">
        <authorList>
            <person name="Varghese N."/>
            <person name="Submissions S."/>
        </authorList>
    </citation>
    <scope>NUCLEOTIDE SEQUENCE [LARGE SCALE GENOMIC DNA]</scope>
    <source>
        <strain evidence="11">DSM 3072</strain>
    </source>
</reference>
<accession>A0A1T4V5L5</accession>
<evidence type="ECO:0000256" key="4">
    <source>
        <dbReference type="HAMAP-Rule" id="MF_00909"/>
    </source>
</evidence>
<gene>
    <name evidence="4" type="primary">ftsZ</name>
    <name evidence="10" type="ORF">SAMN02745213_00822</name>
</gene>
<dbReference type="InterPro" id="IPR024757">
    <property type="entry name" value="FtsZ_C"/>
</dbReference>
<feature type="domain" description="Tubulin/FtsZ 2-layer sandwich" evidence="9">
    <location>
        <begin position="235"/>
        <end position="354"/>
    </location>
</feature>
<comment type="caution">
    <text evidence="4">Lacks conserved residue(s) required for the propagation of feature annotation.</text>
</comment>
<dbReference type="Pfam" id="PF12327">
    <property type="entry name" value="FtsZ_C"/>
    <property type="match status" value="1"/>
</dbReference>
<dbReference type="Pfam" id="PF00091">
    <property type="entry name" value="Tubulin"/>
    <property type="match status" value="1"/>
</dbReference>
<dbReference type="GO" id="GO:0051258">
    <property type="term" value="P:protein polymerization"/>
    <property type="evidence" value="ECO:0007669"/>
    <property type="project" value="UniProtKB-UniRule"/>
</dbReference>
<dbReference type="GO" id="GO:0003924">
    <property type="term" value="F:GTPase activity"/>
    <property type="evidence" value="ECO:0007669"/>
    <property type="project" value="UniProtKB-UniRule"/>
</dbReference>
<keyword evidence="4" id="KW-0963">Cytoplasm</keyword>
<dbReference type="GO" id="GO:0005525">
    <property type="term" value="F:GTP binding"/>
    <property type="evidence" value="ECO:0007669"/>
    <property type="project" value="UniProtKB-UniRule"/>
</dbReference>
<feature type="binding site" evidence="4">
    <location>
        <begin position="49"/>
        <end position="53"/>
    </location>
    <ligand>
        <name>GTP</name>
        <dbReference type="ChEBI" id="CHEBI:37565"/>
    </ligand>
</feature>
<comment type="similarity">
    <text evidence="1 4 6">Belongs to the FtsZ family.</text>
</comment>
<comment type="subcellular location">
    <subcellularLocation>
        <location evidence="4">Cytoplasm</location>
    </subcellularLocation>
    <text evidence="4">Assembles at midcell at the inner surface of the cytoplasmic membrane.</text>
</comment>
<keyword evidence="4 6" id="KW-0717">Septation</keyword>
<dbReference type="Gene3D" id="3.40.50.1440">
    <property type="entry name" value="Tubulin/FtsZ, GTPase domain"/>
    <property type="match status" value="1"/>
</dbReference>
<dbReference type="EMBL" id="FUXX01000009">
    <property type="protein sequence ID" value="SKA60142.1"/>
    <property type="molecule type" value="Genomic_DNA"/>
</dbReference>
<dbReference type="HAMAP" id="MF_00909">
    <property type="entry name" value="FtsZ"/>
    <property type="match status" value="1"/>
</dbReference>
<evidence type="ECO:0000256" key="7">
    <source>
        <dbReference type="SAM" id="MobiDB-lite"/>
    </source>
</evidence>
<feature type="binding site" evidence="4">
    <location>
        <begin position="136"/>
        <end position="138"/>
    </location>
    <ligand>
        <name>GTP</name>
        <dbReference type="ChEBI" id="CHEBI:37565"/>
    </ligand>
</feature>